<dbReference type="EMBL" id="JARQWQ010000036">
    <property type="protein sequence ID" value="KAK2560512.1"/>
    <property type="molecule type" value="Genomic_DNA"/>
</dbReference>
<reference evidence="6" key="1">
    <citation type="journal article" date="2023" name="G3 (Bethesda)">
        <title>Whole genome assembly and annotation of the endangered Caribbean coral Acropora cervicornis.</title>
        <authorList>
            <person name="Selwyn J.D."/>
            <person name="Vollmer S.V."/>
        </authorList>
    </citation>
    <scope>NUCLEOTIDE SEQUENCE</scope>
    <source>
        <strain evidence="6">K2</strain>
    </source>
</reference>
<keyword evidence="2" id="KW-0964">Secreted</keyword>
<dbReference type="GO" id="GO:0048018">
    <property type="term" value="F:receptor ligand activity"/>
    <property type="evidence" value="ECO:0007669"/>
    <property type="project" value="TreeGrafter"/>
</dbReference>
<dbReference type="GO" id="GO:0038098">
    <property type="term" value="P:sequestering of BMP from receptor via BMP binding"/>
    <property type="evidence" value="ECO:0007669"/>
    <property type="project" value="TreeGrafter"/>
</dbReference>
<evidence type="ECO:0000313" key="7">
    <source>
        <dbReference type="Proteomes" id="UP001249851"/>
    </source>
</evidence>
<dbReference type="PANTHER" id="PTHR15283">
    <property type="entry name" value="GREMLIN 1"/>
    <property type="match status" value="1"/>
</dbReference>
<keyword evidence="4" id="KW-1015">Disulfide bond</keyword>
<dbReference type="GO" id="GO:0005615">
    <property type="term" value="C:extracellular space"/>
    <property type="evidence" value="ECO:0007669"/>
    <property type="project" value="TreeGrafter"/>
</dbReference>
<dbReference type="GO" id="GO:0009887">
    <property type="term" value="P:animal organ morphogenesis"/>
    <property type="evidence" value="ECO:0007669"/>
    <property type="project" value="TreeGrafter"/>
</dbReference>
<keyword evidence="7" id="KW-1185">Reference proteome</keyword>
<protein>
    <submittedName>
        <fullName evidence="6">Gremlin-1</fullName>
    </submittedName>
</protein>
<evidence type="ECO:0000259" key="5">
    <source>
        <dbReference type="SMART" id="SM00041"/>
    </source>
</evidence>
<name>A0AAD9QFU7_ACRCE</name>
<evidence type="ECO:0000256" key="1">
    <source>
        <dbReference type="ARBA" id="ARBA00004613"/>
    </source>
</evidence>
<accession>A0AAD9QFU7</accession>
<dbReference type="Proteomes" id="UP001249851">
    <property type="component" value="Unassembled WGS sequence"/>
</dbReference>
<dbReference type="InterPro" id="IPR006207">
    <property type="entry name" value="Cys_knot_C"/>
</dbReference>
<keyword evidence="3" id="KW-0732">Signal</keyword>
<organism evidence="6 7">
    <name type="scientific">Acropora cervicornis</name>
    <name type="common">Staghorn coral</name>
    <dbReference type="NCBI Taxonomy" id="6130"/>
    <lineage>
        <taxon>Eukaryota</taxon>
        <taxon>Metazoa</taxon>
        <taxon>Cnidaria</taxon>
        <taxon>Anthozoa</taxon>
        <taxon>Hexacorallia</taxon>
        <taxon>Scleractinia</taxon>
        <taxon>Astrocoeniina</taxon>
        <taxon>Acroporidae</taxon>
        <taxon>Acropora</taxon>
    </lineage>
</organism>
<dbReference type="Gene3D" id="2.10.90.10">
    <property type="entry name" value="Cystine-knot cytokines"/>
    <property type="match status" value="1"/>
</dbReference>
<sequence>MLGAKWTGTDNRVHPSSMVQMKKLLRILLAFCFVVGTALSRPSKIQEDGLTSEDDDDVFLMKRSDLRSDWCKTRAFKQTIKIPGCLPVQVVNNFCYGQCNSMYIPNHASEKPLFESCTTCMPKRSFTKIVTLRCPTLPVKFRKHRYLHSKKCRCSTARRTTSLGES</sequence>
<evidence type="ECO:0000256" key="3">
    <source>
        <dbReference type="ARBA" id="ARBA00022729"/>
    </source>
</evidence>
<feature type="domain" description="CTCK" evidence="5">
    <location>
        <begin position="73"/>
        <end position="160"/>
    </location>
</feature>
<evidence type="ECO:0000256" key="4">
    <source>
        <dbReference type="ARBA" id="ARBA00023157"/>
    </source>
</evidence>
<dbReference type="InterPro" id="IPR004133">
    <property type="entry name" value="DAN_dom"/>
</dbReference>
<reference evidence="6" key="2">
    <citation type="journal article" date="2023" name="Science">
        <title>Genomic signatures of disease resistance in endangered staghorn corals.</title>
        <authorList>
            <person name="Vollmer S.V."/>
            <person name="Selwyn J.D."/>
            <person name="Despard B.A."/>
            <person name="Roesel C.L."/>
        </authorList>
    </citation>
    <scope>NUCLEOTIDE SEQUENCE</scope>
    <source>
        <strain evidence="6">K2</strain>
    </source>
</reference>
<dbReference type="AlphaFoldDB" id="A0AAD9QFU7"/>
<dbReference type="PANTHER" id="PTHR15283:SF4">
    <property type="entry name" value="BURSICON"/>
    <property type="match status" value="1"/>
</dbReference>
<evidence type="ECO:0000256" key="2">
    <source>
        <dbReference type="ARBA" id="ARBA00022525"/>
    </source>
</evidence>
<dbReference type="GO" id="GO:0036122">
    <property type="term" value="F:BMP binding"/>
    <property type="evidence" value="ECO:0007669"/>
    <property type="project" value="TreeGrafter"/>
</dbReference>
<dbReference type="InterPro" id="IPR029034">
    <property type="entry name" value="Cystine-knot_cytokine"/>
</dbReference>
<comment type="caution">
    <text evidence="6">The sequence shown here is derived from an EMBL/GenBank/DDBJ whole genome shotgun (WGS) entry which is preliminary data.</text>
</comment>
<dbReference type="SMART" id="SM00041">
    <property type="entry name" value="CT"/>
    <property type="match status" value="1"/>
</dbReference>
<dbReference type="Pfam" id="PF03045">
    <property type="entry name" value="DAN"/>
    <property type="match status" value="1"/>
</dbReference>
<comment type="subcellular location">
    <subcellularLocation>
        <location evidence="1">Secreted</location>
    </subcellularLocation>
</comment>
<proteinExistence type="predicted"/>
<evidence type="ECO:0000313" key="6">
    <source>
        <dbReference type="EMBL" id="KAK2560512.1"/>
    </source>
</evidence>
<gene>
    <name evidence="6" type="ORF">P5673_016872</name>
</gene>